<dbReference type="Pfam" id="PF05494">
    <property type="entry name" value="MlaC"/>
    <property type="match status" value="1"/>
</dbReference>
<dbReference type="InterPro" id="IPR042245">
    <property type="entry name" value="Tgt2/MlaC_sf"/>
</dbReference>
<reference evidence="2 3" key="1">
    <citation type="submission" date="2017-02" db="EMBL/GenBank/DDBJ databases">
        <title>Chromobacterium haemolyticum H5244.</title>
        <authorList>
            <person name="Gulvik C.A."/>
        </authorList>
    </citation>
    <scope>NUCLEOTIDE SEQUENCE [LARGE SCALE GENOMIC DNA]</scope>
    <source>
        <strain evidence="2 3">H5244</strain>
    </source>
</reference>
<dbReference type="InterPro" id="IPR008869">
    <property type="entry name" value="MlaC/ttg2D"/>
</dbReference>
<gene>
    <name evidence="2" type="ORF">B0T45_01885</name>
</gene>
<dbReference type="EMBL" id="MUKV01000002">
    <property type="protein sequence ID" value="OQS43490.1"/>
    <property type="molecule type" value="Genomic_DNA"/>
</dbReference>
<dbReference type="PANTHER" id="PTHR36573">
    <property type="entry name" value="INTERMEMBRANE PHOSPHOLIPID TRANSPORT SYSTEM BINDING PROTEIN MLAC"/>
    <property type="match status" value="1"/>
</dbReference>
<feature type="signal peptide" evidence="1">
    <location>
        <begin position="1"/>
        <end position="20"/>
    </location>
</feature>
<dbReference type="Gene3D" id="3.10.450.710">
    <property type="entry name" value="Tgt2/MlaC"/>
    <property type="match status" value="1"/>
</dbReference>
<protein>
    <submittedName>
        <fullName evidence="2">ABC transporter</fullName>
    </submittedName>
</protein>
<dbReference type="RefSeq" id="WP_081554399.1">
    <property type="nucleotide sequence ID" value="NZ_MUKV01000002.1"/>
</dbReference>
<dbReference type="PIRSF" id="PIRSF004649">
    <property type="entry name" value="MlaC"/>
    <property type="match status" value="1"/>
</dbReference>
<evidence type="ECO:0000313" key="2">
    <source>
        <dbReference type="EMBL" id="OQS43490.1"/>
    </source>
</evidence>
<proteinExistence type="predicted"/>
<keyword evidence="1" id="KW-0732">Signal</keyword>
<dbReference type="PANTHER" id="PTHR36573:SF1">
    <property type="entry name" value="INTERMEMBRANE PHOSPHOLIPID TRANSPORT SYSTEM BINDING PROTEIN MLAC"/>
    <property type="match status" value="1"/>
</dbReference>
<organism evidence="2 3">
    <name type="scientific">Chromobacterium haemolyticum</name>
    <dbReference type="NCBI Taxonomy" id="394935"/>
    <lineage>
        <taxon>Bacteria</taxon>
        <taxon>Pseudomonadati</taxon>
        <taxon>Pseudomonadota</taxon>
        <taxon>Betaproteobacteria</taxon>
        <taxon>Neisseriales</taxon>
        <taxon>Chromobacteriaceae</taxon>
        <taxon>Chromobacterium</taxon>
    </lineage>
</organism>
<evidence type="ECO:0000256" key="1">
    <source>
        <dbReference type="SAM" id="SignalP"/>
    </source>
</evidence>
<accession>A0A1W0D8Z6</accession>
<name>A0A1W0D8Z6_9NEIS</name>
<feature type="chain" id="PRO_5010704120" evidence="1">
    <location>
        <begin position="21"/>
        <end position="209"/>
    </location>
</feature>
<dbReference type="AlphaFoldDB" id="A0A1W0D8Z6"/>
<sequence length="209" mass="22568">MKKLLAFCCLLFGLSAVAQAAGDAPTDVIKDASRQVLEVLKQDNGKNTKQIRQQAEAVAVPMFDFPRMTALAVGLGWRQASAEQRAQLTQQFQTLLVRTYSATMTRFKTAQVDVKPNPLMSNGDRDTTVKTTVSLPGNANPVAVDYSLNKGPQGWKIYNVSVEGASLVTVYRNSFNEEVRKNGVDGLIKLLQNKNAAPVAAAPANKGNG</sequence>
<dbReference type="Proteomes" id="UP000192721">
    <property type="component" value="Unassembled WGS sequence"/>
</dbReference>
<evidence type="ECO:0000313" key="3">
    <source>
        <dbReference type="Proteomes" id="UP000192721"/>
    </source>
</evidence>
<comment type="caution">
    <text evidence="2">The sequence shown here is derived from an EMBL/GenBank/DDBJ whole genome shotgun (WGS) entry which is preliminary data.</text>
</comment>